<dbReference type="AlphaFoldDB" id="A0A916UE87"/>
<keyword evidence="2" id="KW-1185">Reference proteome</keyword>
<evidence type="ECO:0000313" key="1">
    <source>
        <dbReference type="EMBL" id="GGC70397.1"/>
    </source>
</evidence>
<name>A0A916UE87_9HYPH</name>
<reference evidence="1" key="1">
    <citation type="journal article" date="2014" name="Int. J. Syst. Evol. Microbiol.">
        <title>Complete genome sequence of Corynebacterium casei LMG S-19264T (=DSM 44701T), isolated from a smear-ripened cheese.</title>
        <authorList>
            <consortium name="US DOE Joint Genome Institute (JGI-PGF)"/>
            <person name="Walter F."/>
            <person name="Albersmeier A."/>
            <person name="Kalinowski J."/>
            <person name="Ruckert C."/>
        </authorList>
    </citation>
    <scope>NUCLEOTIDE SEQUENCE</scope>
    <source>
        <strain evidence="1">CGMCC 1.12919</strain>
    </source>
</reference>
<proteinExistence type="predicted"/>
<organism evidence="1 2">
    <name type="scientific">Chelatococcus reniformis</name>
    <dbReference type="NCBI Taxonomy" id="1494448"/>
    <lineage>
        <taxon>Bacteria</taxon>
        <taxon>Pseudomonadati</taxon>
        <taxon>Pseudomonadota</taxon>
        <taxon>Alphaproteobacteria</taxon>
        <taxon>Hyphomicrobiales</taxon>
        <taxon>Chelatococcaceae</taxon>
        <taxon>Chelatococcus</taxon>
    </lineage>
</organism>
<dbReference type="EMBL" id="BMGG01000005">
    <property type="protein sequence ID" value="GGC70397.1"/>
    <property type="molecule type" value="Genomic_DNA"/>
</dbReference>
<comment type="caution">
    <text evidence="1">The sequence shown here is derived from an EMBL/GenBank/DDBJ whole genome shotgun (WGS) entry which is preliminary data.</text>
</comment>
<evidence type="ECO:0008006" key="3">
    <source>
        <dbReference type="Google" id="ProtNLM"/>
    </source>
</evidence>
<evidence type="ECO:0000313" key="2">
    <source>
        <dbReference type="Proteomes" id="UP000637002"/>
    </source>
</evidence>
<accession>A0A916UE87</accession>
<gene>
    <name evidence="1" type="ORF">GCM10010994_31150</name>
</gene>
<reference evidence="1" key="2">
    <citation type="submission" date="2020-09" db="EMBL/GenBank/DDBJ databases">
        <authorList>
            <person name="Sun Q."/>
            <person name="Zhou Y."/>
        </authorList>
    </citation>
    <scope>NUCLEOTIDE SEQUENCE</scope>
    <source>
        <strain evidence="1">CGMCC 1.12919</strain>
    </source>
</reference>
<protein>
    <recommendedName>
        <fullName evidence="3">Radical SAM protein</fullName>
    </recommendedName>
</protein>
<sequence length="296" mass="33570">MGDWSTGRWVSGLAHWVEDDTAYLSVAFTWRLDDAYQLAIYYRALGLKVRAGGPGIFTRKHYLADVAEIGGSVPDALRRHNSMATIASRGCSVGCWFCIVPKMEGRSFTELPDFPVRPVLCDNNLSALSPEYQDHIVGRYQAAGVPLLDANSGFEPRTFDDAVYARWRGINRGPWRFAYDDEGDGPHVERVMQMLLDVSPRRKRVYVLIGNEPFDACMARIRRVIDWGGEPHAQPFIKLNALIKTPHVRHDWNAQLLRDVARWTNRFGWKFGPFEDYRRSAKGPAAERGQLFGANP</sequence>
<dbReference type="Proteomes" id="UP000637002">
    <property type="component" value="Unassembled WGS sequence"/>
</dbReference>